<keyword evidence="2" id="KW-1185">Reference proteome</keyword>
<organism evidence="1 2">
    <name type="scientific">Phytophthora megakarya</name>
    <dbReference type="NCBI Taxonomy" id="4795"/>
    <lineage>
        <taxon>Eukaryota</taxon>
        <taxon>Sar</taxon>
        <taxon>Stramenopiles</taxon>
        <taxon>Oomycota</taxon>
        <taxon>Peronosporomycetes</taxon>
        <taxon>Peronosporales</taxon>
        <taxon>Peronosporaceae</taxon>
        <taxon>Phytophthora</taxon>
    </lineage>
</organism>
<comment type="caution">
    <text evidence="1">The sequence shown here is derived from an EMBL/GenBank/DDBJ whole genome shotgun (WGS) entry which is preliminary data.</text>
</comment>
<dbReference type="STRING" id="4795.A0A225VTY9"/>
<evidence type="ECO:0000313" key="1">
    <source>
        <dbReference type="EMBL" id="OWZ08388.1"/>
    </source>
</evidence>
<protein>
    <submittedName>
        <fullName evidence="1">Uncharacterized protein</fullName>
    </submittedName>
</protein>
<name>A0A225VTY9_9STRA</name>
<proteinExistence type="predicted"/>
<dbReference type="OrthoDB" id="93327at2759"/>
<gene>
    <name evidence="1" type="ORF">PHMEG_00019082</name>
</gene>
<evidence type="ECO:0000313" key="2">
    <source>
        <dbReference type="Proteomes" id="UP000198211"/>
    </source>
</evidence>
<sequence length="390" mass="45965">MPDLQDTDCREILRILHQLGDVLWYEDCEEFEDWIILEPSLVLALVREVVYHKYEDATGEDYKELWSNGILPHSLLLRLKLWKCLAGIDMTMVQKFKHLLHHLNLVYPVNDLDKLDEADIIVPMYWKMRGNTNTAHKPLTRQDTLLEENVHDDWYFAKWRYSVPIAISDVLFVNFVVKCYRPYVRCEARDTRFECSVRREFRAAIQLSTNTTGRLDDITIEVAAPSKKFAWAEMRYYVIAMEQVLEKDYWGLCKHAKLKRFIVDDQEIDQDVNNLIGKVGDEARLRQKAPWLPPDFTWFIQCAWRKPEVLDRLHLQHRLEVLKNLVITSQSNSLPSLWTLSYPKMGGLLELRIHSDFSGNCCHKPLKIEVTDNFFATHSDFFQVRLSDCV</sequence>
<accession>A0A225VTY9</accession>
<dbReference type="Proteomes" id="UP000198211">
    <property type="component" value="Unassembled WGS sequence"/>
</dbReference>
<dbReference type="EMBL" id="NBNE01003173">
    <property type="protein sequence ID" value="OWZ08388.1"/>
    <property type="molecule type" value="Genomic_DNA"/>
</dbReference>
<dbReference type="AlphaFoldDB" id="A0A225VTY9"/>
<reference evidence="2" key="1">
    <citation type="submission" date="2017-03" db="EMBL/GenBank/DDBJ databases">
        <title>Phytopthora megakarya and P. palmivora, two closely related causual agents of cacao black pod achieved similar genome size and gene model numbers by different mechanisms.</title>
        <authorList>
            <person name="Ali S."/>
            <person name="Shao J."/>
            <person name="Larry D.J."/>
            <person name="Kronmiller B."/>
            <person name="Shen D."/>
            <person name="Strem M.D."/>
            <person name="Melnick R.L."/>
            <person name="Guiltinan M.J."/>
            <person name="Tyler B.M."/>
            <person name="Meinhardt L.W."/>
            <person name="Bailey B.A."/>
        </authorList>
    </citation>
    <scope>NUCLEOTIDE SEQUENCE [LARGE SCALE GENOMIC DNA]</scope>
    <source>
        <strain evidence="2">zdho120</strain>
    </source>
</reference>